<evidence type="ECO:0000313" key="2">
    <source>
        <dbReference type="EMBL" id="KKM07373.1"/>
    </source>
</evidence>
<evidence type="ECO:0000256" key="1">
    <source>
        <dbReference type="SAM" id="Phobius"/>
    </source>
</evidence>
<accession>A0A0F9K852</accession>
<proteinExistence type="predicted"/>
<gene>
    <name evidence="2" type="ORF">LCGC14_1734540</name>
</gene>
<dbReference type="EMBL" id="LAZR01015785">
    <property type="protein sequence ID" value="KKM07373.1"/>
    <property type="molecule type" value="Genomic_DNA"/>
</dbReference>
<keyword evidence="1" id="KW-0812">Transmembrane</keyword>
<feature type="non-terminal residue" evidence="2">
    <location>
        <position position="75"/>
    </location>
</feature>
<keyword evidence="1" id="KW-0472">Membrane</keyword>
<name>A0A0F9K852_9ZZZZ</name>
<sequence>MIKMLKFKDFKKPVIEYEGRRYIFSIKSLILLAIAAPISAYLIYLFFDLPINYWLHEIVVKQTVYFLNLFFNMGA</sequence>
<feature type="transmembrane region" description="Helical" evidence="1">
    <location>
        <begin position="21"/>
        <end position="47"/>
    </location>
</feature>
<comment type="caution">
    <text evidence="2">The sequence shown here is derived from an EMBL/GenBank/DDBJ whole genome shotgun (WGS) entry which is preliminary data.</text>
</comment>
<dbReference type="AlphaFoldDB" id="A0A0F9K852"/>
<keyword evidence="1" id="KW-1133">Transmembrane helix</keyword>
<protein>
    <submittedName>
        <fullName evidence="2">Uncharacterized protein</fullName>
    </submittedName>
</protein>
<organism evidence="2">
    <name type="scientific">marine sediment metagenome</name>
    <dbReference type="NCBI Taxonomy" id="412755"/>
    <lineage>
        <taxon>unclassified sequences</taxon>
        <taxon>metagenomes</taxon>
        <taxon>ecological metagenomes</taxon>
    </lineage>
</organism>
<reference evidence="2" key="1">
    <citation type="journal article" date="2015" name="Nature">
        <title>Complex archaea that bridge the gap between prokaryotes and eukaryotes.</title>
        <authorList>
            <person name="Spang A."/>
            <person name="Saw J.H."/>
            <person name="Jorgensen S.L."/>
            <person name="Zaremba-Niedzwiedzka K."/>
            <person name="Martijn J."/>
            <person name="Lind A.E."/>
            <person name="van Eijk R."/>
            <person name="Schleper C."/>
            <person name="Guy L."/>
            <person name="Ettema T.J."/>
        </authorList>
    </citation>
    <scope>NUCLEOTIDE SEQUENCE</scope>
</reference>